<keyword evidence="4" id="KW-1185">Reference proteome</keyword>
<evidence type="ECO:0000313" key="4">
    <source>
        <dbReference type="Proteomes" id="UP001228044"/>
    </source>
</evidence>
<dbReference type="Gene3D" id="3.30.1490.130">
    <property type="entry name" value="D-aminoacylase. Domain 3"/>
    <property type="match status" value="1"/>
</dbReference>
<dbReference type="InterPro" id="IPR023100">
    <property type="entry name" value="D-aminoacylase_insert_dom_sf"/>
</dbReference>
<protein>
    <submittedName>
        <fullName evidence="3">D-aminoacylase</fullName>
        <ecNumber evidence="3">3.5.1.-</ecNumber>
    </submittedName>
</protein>
<dbReference type="Proteomes" id="UP001228044">
    <property type="component" value="Unassembled WGS sequence"/>
</dbReference>
<dbReference type="EC" id="3.5.1.-" evidence="3"/>
<dbReference type="SUPFAM" id="SSF51338">
    <property type="entry name" value="Composite domain of metallo-dependent hydrolases"/>
    <property type="match status" value="1"/>
</dbReference>
<dbReference type="Gene3D" id="2.30.40.10">
    <property type="entry name" value="Urease, subunit C, domain 1"/>
    <property type="match status" value="2"/>
</dbReference>
<organism evidence="3 4">
    <name type="scientific">Roseateles violae</name>
    <dbReference type="NCBI Taxonomy" id="3058042"/>
    <lineage>
        <taxon>Bacteria</taxon>
        <taxon>Pseudomonadati</taxon>
        <taxon>Pseudomonadota</taxon>
        <taxon>Betaproteobacteria</taxon>
        <taxon>Burkholderiales</taxon>
        <taxon>Sphaerotilaceae</taxon>
        <taxon>Roseateles</taxon>
    </lineage>
</organism>
<feature type="chain" id="PRO_5045408706" evidence="1">
    <location>
        <begin position="31"/>
        <end position="548"/>
    </location>
</feature>
<dbReference type="PANTHER" id="PTHR11647:SF1">
    <property type="entry name" value="COLLAPSIN RESPONSE MEDIATOR PROTEIN"/>
    <property type="match status" value="1"/>
</dbReference>
<name>A0ABT8DX72_9BURK</name>
<dbReference type="InterPro" id="IPR013108">
    <property type="entry name" value="Amidohydro_3"/>
</dbReference>
<dbReference type="GO" id="GO:0016787">
    <property type="term" value="F:hydrolase activity"/>
    <property type="evidence" value="ECO:0007669"/>
    <property type="project" value="UniProtKB-KW"/>
</dbReference>
<dbReference type="SUPFAM" id="SSF51556">
    <property type="entry name" value="Metallo-dependent hydrolases"/>
    <property type="match status" value="1"/>
</dbReference>
<proteinExistence type="predicted"/>
<dbReference type="Pfam" id="PF07969">
    <property type="entry name" value="Amidohydro_3"/>
    <property type="match status" value="1"/>
</dbReference>
<evidence type="ECO:0000256" key="1">
    <source>
        <dbReference type="SAM" id="SignalP"/>
    </source>
</evidence>
<evidence type="ECO:0000313" key="3">
    <source>
        <dbReference type="EMBL" id="MDN3921724.1"/>
    </source>
</evidence>
<reference evidence="3 4" key="1">
    <citation type="submission" date="2023-06" db="EMBL/GenBank/DDBJ databases">
        <title>Pelomonas sp. PFR6 16S ribosomal RNA gene Genome sequencing and assembly.</title>
        <authorList>
            <person name="Woo H."/>
        </authorList>
    </citation>
    <scope>NUCLEOTIDE SEQUENCE [LARGE SCALE GENOMIC DNA]</scope>
    <source>
        <strain evidence="3 4">PFR6</strain>
    </source>
</reference>
<sequence length="548" mass="58916">MHLPRRPKLAPKLALNLALAGLLLSACGHAPSPAAKVDEPVDLLIRGGRIVDGSGNAWVRGDIAVRAGRIVAIAPALRLPAKRVIEARDHIVAPGFIDTHGHLEGNLFDKPTADNFVQDGVTTVITGNCGASAEGGLKGFFERIERDGASINVASLVGHNTVRQQVLGLANRKATPAEQQRMEALVEQAMGEGAVGFSTGLIYLPGLYSDTPEVVGLARAAARQQGLYASHIRDEAAKVVEAIQEALDVGRQAQLPVQISHFKVSAPANWGRSRETLVLIEQAREQGLDVTIDQYPYAASSTSLQVMLPDWAVEGGREAIAARLADAPTRARINAEIVQGAQRHKRTDFSYAVVARHAAEPALNGRNISEINRQRGRPATMQAEVETMLELLAAGGAQMTFHGMSEEDVRRIMAYPFSMVGADGGVQSGAGMPHPRSYGTNARVLGKYVREERVMRLEEAVRRMSSLAAQRFRLQDRGLLRVGYAADIVVFDEQTVRDRATFENPHQMSAGFDAVIVNGVLTVENGRHLGARAGKALRSGSSSSEQKS</sequence>
<dbReference type="InterPro" id="IPR032466">
    <property type="entry name" value="Metal_Hydrolase"/>
</dbReference>
<dbReference type="PROSITE" id="PS51257">
    <property type="entry name" value="PROKAR_LIPOPROTEIN"/>
    <property type="match status" value="1"/>
</dbReference>
<dbReference type="InterPro" id="IPR050378">
    <property type="entry name" value="Metallo-dep_Hydrolases_sf"/>
</dbReference>
<dbReference type="EMBL" id="JAUHHC010000004">
    <property type="protein sequence ID" value="MDN3921724.1"/>
    <property type="molecule type" value="Genomic_DNA"/>
</dbReference>
<comment type="caution">
    <text evidence="3">The sequence shown here is derived from an EMBL/GenBank/DDBJ whole genome shotgun (WGS) entry which is preliminary data.</text>
</comment>
<evidence type="ECO:0000259" key="2">
    <source>
        <dbReference type="Pfam" id="PF07969"/>
    </source>
</evidence>
<keyword evidence="3" id="KW-0378">Hydrolase</keyword>
<dbReference type="RefSeq" id="WP_290360038.1">
    <property type="nucleotide sequence ID" value="NZ_JAUHHC010000004.1"/>
</dbReference>
<feature type="domain" description="Amidohydrolase 3" evidence="2">
    <location>
        <begin position="83"/>
        <end position="522"/>
    </location>
</feature>
<dbReference type="Gene3D" id="3.20.20.140">
    <property type="entry name" value="Metal-dependent hydrolases"/>
    <property type="match status" value="2"/>
</dbReference>
<keyword evidence="1" id="KW-0732">Signal</keyword>
<dbReference type="PANTHER" id="PTHR11647">
    <property type="entry name" value="HYDRANTOINASE/DIHYDROPYRIMIDINASE FAMILY MEMBER"/>
    <property type="match status" value="1"/>
</dbReference>
<accession>A0ABT8DX72</accession>
<feature type="signal peptide" evidence="1">
    <location>
        <begin position="1"/>
        <end position="30"/>
    </location>
</feature>
<dbReference type="CDD" id="cd01297">
    <property type="entry name" value="D-aminoacylase"/>
    <property type="match status" value="1"/>
</dbReference>
<dbReference type="InterPro" id="IPR011059">
    <property type="entry name" value="Metal-dep_hydrolase_composite"/>
</dbReference>
<gene>
    <name evidence="3" type="ORF">QWJ38_15630</name>
</gene>